<dbReference type="Pfam" id="PF13561">
    <property type="entry name" value="adh_short_C2"/>
    <property type="match status" value="1"/>
</dbReference>
<dbReference type="PANTHER" id="PTHR43639:SF1">
    <property type="entry name" value="SHORT-CHAIN DEHYDROGENASE_REDUCTASE FAMILY PROTEIN"/>
    <property type="match status" value="1"/>
</dbReference>
<dbReference type="PROSITE" id="PS00061">
    <property type="entry name" value="ADH_SHORT"/>
    <property type="match status" value="1"/>
</dbReference>
<evidence type="ECO:0000313" key="4">
    <source>
        <dbReference type="EMBL" id="TWV53712.1"/>
    </source>
</evidence>
<dbReference type="InterPro" id="IPR036291">
    <property type="entry name" value="NAD(P)-bd_dom_sf"/>
</dbReference>
<evidence type="ECO:0000259" key="3">
    <source>
        <dbReference type="SMART" id="SM00822"/>
    </source>
</evidence>
<organism evidence="4 5">
    <name type="scientific">Streptomyces misionensis</name>
    <dbReference type="NCBI Taxonomy" id="67331"/>
    <lineage>
        <taxon>Bacteria</taxon>
        <taxon>Bacillati</taxon>
        <taxon>Actinomycetota</taxon>
        <taxon>Actinomycetes</taxon>
        <taxon>Kitasatosporales</taxon>
        <taxon>Streptomycetaceae</taxon>
        <taxon>Streptomyces</taxon>
    </lineage>
</organism>
<dbReference type="GO" id="GO:0016491">
    <property type="term" value="F:oxidoreductase activity"/>
    <property type="evidence" value="ECO:0007669"/>
    <property type="project" value="UniProtKB-KW"/>
</dbReference>
<sequence>MGSLAGRTALVTGGSRGIGRATAERLGREGALVAVHYGRNGGAAEEVVASIRAAGGTAFAVRAELGTGGDVEALWAEFDRQILEHGDSGGLDILVNNAGITPRGHIEEVTPAAFDEVFAVNVRAPFFLVQQGLKRLRDGGRIINVSSGATRIALTDIIAYGMTKGAIDTFSLTLAKALGSRGITVNSVAPGIIDTDMNASWLRGNEAAEQSAAQLSALGRVGRPEDVADVVAFLASDDARWVTGQVIDATGGSQL</sequence>
<proteinExistence type="inferred from homology"/>
<dbReference type="Proteomes" id="UP000320481">
    <property type="component" value="Unassembled WGS sequence"/>
</dbReference>
<accession>A0A5C6JWN9</accession>
<comment type="similarity">
    <text evidence="1">Belongs to the short-chain dehydrogenases/reductases (SDR) family.</text>
</comment>
<dbReference type="EMBL" id="VOGW01000050">
    <property type="protein sequence ID" value="TWV53712.1"/>
    <property type="molecule type" value="Genomic_DNA"/>
</dbReference>
<dbReference type="RefSeq" id="WP_146464642.1">
    <property type="nucleotide sequence ID" value="NZ_VOGW01000050.1"/>
</dbReference>
<dbReference type="Gene3D" id="3.40.50.720">
    <property type="entry name" value="NAD(P)-binding Rossmann-like Domain"/>
    <property type="match status" value="1"/>
</dbReference>
<keyword evidence="5" id="KW-1185">Reference proteome</keyword>
<dbReference type="PANTHER" id="PTHR43639">
    <property type="entry name" value="OXIDOREDUCTASE, SHORT-CHAIN DEHYDROGENASE/REDUCTASE FAMILY (AFU_ORTHOLOGUE AFUA_5G02870)"/>
    <property type="match status" value="1"/>
</dbReference>
<evidence type="ECO:0000256" key="2">
    <source>
        <dbReference type="ARBA" id="ARBA00023002"/>
    </source>
</evidence>
<comment type="caution">
    <text evidence="4">The sequence shown here is derived from an EMBL/GenBank/DDBJ whole genome shotgun (WGS) entry which is preliminary data.</text>
</comment>
<dbReference type="FunFam" id="3.40.50.720:FF:000084">
    <property type="entry name" value="Short-chain dehydrogenase reductase"/>
    <property type="match status" value="1"/>
</dbReference>
<dbReference type="AlphaFoldDB" id="A0A5C6JWN9"/>
<reference evidence="4" key="1">
    <citation type="journal article" date="2019" name="Microbiol. Resour. Announc.">
        <title>Draft Genomic Sequences of Streptomyces misionensis and Streptomyces albidoflavus, bacteria applied for phytopathogen biocontrol.</title>
        <authorList>
            <person name="Pylro V."/>
            <person name="Dias A."/>
            <person name="Andreote F."/>
            <person name="Varani A."/>
            <person name="Andreote C."/>
            <person name="Bernardo E."/>
            <person name="Martins T."/>
        </authorList>
    </citation>
    <scope>NUCLEOTIDE SEQUENCE [LARGE SCALE GENOMIC DNA]</scope>
    <source>
        <strain evidence="4">66</strain>
    </source>
</reference>
<dbReference type="InterPro" id="IPR057326">
    <property type="entry name" value="KR_dom"/>
</dbReference>
<dbReference type="SUPFAM" id="SSF51735">
    <property type="entry name" value="NAD(P)-binding Rossmann-fold domains"/>
    <property type="match status" value="1"/>
</dbReference>
<evidence type="ECO:0000256" key="1">
    <source>
        <dbReference type="ARBA" id="ARBA00006484"/>
    </source>
</evidence>
<dbReference type="InterPro" id="IPR002347">
    <property type="entry name" value="SDR_fam"/>
</dbReference>
<feature type="domain" description="Ketoreductase" evidence="3">
    <location>
        <begin position="7"/>
        <end position="195"/>
    </location>
</feature>
<keyword evidence="2" id="KW-0560">Oxidoreductase</keyword>
<protein>
    <submittedName>
        <fullName evidence="4">SDR family oxidoreductase</fullName>
    </submittedName>
</protein>
<evidence type="ECO:0000313" key="5">
    <source>
        <dbReference type="Proteomes" id="UP000320481"/>
    </source>
</evidence>
<name>A0A5C6JWN9_9ACTN</name>
<dbReference type="PRINTS" id="PR00080">
    <property type="entry name" value="SDRFAMILY"/>
</dbReference>
<dbReference type="SMART" id="SM00822">
    <property type="entry name" value="PKS_KR"/>
    <property type="match status" value="1"/>
</dbReference>
<dbReference type="InterPro" id="IPR020904">
    <property type="entry name" value="Sc_DH/Rdtase_CS"/>
</dbReference>
<dbReference type="PRINTS" id="PR00081">
    <property type="entry name" value="GDHRDH"/>
</dbReference>
<gene>
    <name evidence="4" type="ORF">FRZ03_09005</name>
</gene>